<organism evidence="2 3">
    <name type="scientific">Rhizobium fredii</name>
    <name type="common">Sinorhizobium fredii</name>
    <dbReference type="NCBI Taxonomy" id="380"/>
    <lineage>
        <taxon>Bacteria</taxon>
        <taxon>Pseudomonadati</taxon>
        <taxon>Pseudomonadota</taxon>
        <taxon>Alphaproteobacteria</taxon>
        <taxon>Hyphomicrobiales</taxon>
        <taxon>Rhizobiaceae</taxon>
        <taxon>Sinorhizobium/Ensifer group</taxon>
        <taxon>Sinorhizobium</taxon>
    </lineage>
</organism>
<sequence length="79" mass="8653">MSLIDTAEQFFTHYSNRDVDAMVSLFTDDGTINYYPADLRGRASEAGRGIWGALIDVFPDLTNEVTATYGSADGKIRDG</sequence>
<dbReference type="EMBL" id="WISZ01000123">
    <property type="protein sequence ID" value="MQX09671.1"/>
    <property type="molecule type" value="Genomic_DNA"/>
</dbReference>
<evidence type="ECO:0000259" key="1">
    <source>
        <dbReference type="Pfam" id="PF12680"/>
    </source>
</evidence>
<evidence type="ECO:0000313" key="3">
    <source>
        <dbReference type="Proteomes" id="UP000466694"/>
    </source>
</evidence>
<gene>
    <name evidence="2" type="ORF">GHK48_15670</name>
</gene>
<name>A0A844ABG1_RHIFR</name>
<dbReference type="Pfam" id="PF12680">
    <property type="entry name" value="SnoaL_2"/>
    <property type="match status" value="1"/>
</dbReference>
<protein>
    <recommendedName>
        <fullName evidence="1">SnoaL-like domain-containing protein</fullName>
    </recommendedName>
</protein>
<reference evidence="2 3" key="1">
    <citation type="journal article" date="2013" name="Genome Biol.">
        <title>Comparative genomics of the core and accessory genomes of 48 Sinorhizobium strains comprising five genospecies.</title>
        <authorList>
            <person name="Sugawara M."/>
            <person name="Epstein B."/>
            <person name="Badgley B.D."/>
            <person name="Unno T."/>
            <person name="Xu L."/>
            <person name="Reese J."/>
            <person name="Gyaneshwar P."/>
            <person name="Denny R."/>
            <person name="Mudge J."/>
            <person name="Bharti A.K."/>
            <person name="Farmer A.D."/>
            <person name="May G.D."/>
            <person name="Woodward J.E."/>
            <person name="Medigue C."/>
            <person name="Vallenet D."/>
            <person name="Lajus A."/>
            <person name="Rouy Z."/>
            <person name="Martinez-Vaz B."/>
            <person name="Tiffin P."/>
            <person name="Young N.D."/>
            <person name="Sadowsky M.J."/>
        </authorList>
    </citation>
    <scope>NUCLEOTIDE SEQUENCE [LARGE SCALE GENOMIC DNA]</scope>
    <source>
        <strain evidence="2 3">USDA205</strain>
    </source>
</reference>
<accession>A0A844ABG1</accession>
<dbReference type="RefSeq" id="WP_060563622.1">
    <property type="nucleotide sequence ID" value="NZ_BJNI01000121.1"/>
</dbReference>
<dbReference type="Gene3D" id="3.10.450.50">
    <property type="match status" value="1"/>
</dbReference>
<comment type="caution">
    <text evidence="2">The sequence shown here is derived from an EMBL/GenBank/DDBJ whole genome shotgun (WGS) entry which is preliminary data.</text>
</comment>
<dbReference type="InterPro" id="IPR037401">
    <property type="entry name" value="SnoaL-like"/>
</dbReference>
<dbReference type="Proteomes" id="UP000466694">
    <property type="component" value="Unassembled WGS sequence"/>
</dbReference>
<dbReference type="SUPFAM" id="SSF54427">
    <property type="entry name" value="NTF2-like"/>
    <property type="match status" value="1"/>
</dbReference>
<proteinExistence type="predicted"/>
<feature type="domain" description="SnoaL-like" evidence="1">
    <location>
        <begin position="7"/>
        <end position="72"/>
    </location>
</feature>
<evidence type="ECO:0000313" key="2">
    <source>
        <dbReference type="EMBL" id="MQX09671.1"/>
    </source>
</evidence>
<dbReference type="AlphaFoldDB" id="A0A844ABG1"/>
<dbReference type="InterPro" id="IPR032710">
    <property type="entry name" value="NTF2-like_dom_sf"/>
</dbReference>